<evidence type="ECO:0000256" key="2">
    <source>
        <dbReference type="ARBA" id="ARBA00022448"/>
    </source>
</evidence>
<dbReference type="GO" id="GO:0015031">
    <property type="term" value="P:protein transport"/>
    <property type="evidence" value="ECO:0007669"/>
    <property type="project" value="UniProtKB-KW"/>
</dbReference>
<keyword evidence="6" id="KW-0653">Protein transport</keyword>
<feature type="transmembrane region" description="Helical" evidence="9">
    <location>
        <begin position="439"/>
        <end position="462"/>
    </location>
</feature>
<dbReference type="PANTHER" id="PTHR43386">
    <property type="entry name" value="OLIGOPEPTIDE TRANSPORT SYSTEM PERMEASE PROTEIN APPC"/>
    <property type="match status" value="1"/>
</dbReference>
<dbReference type="GO" id="GO:0005886">
    <property type="term" value="C:plasma membrane"/>
    <property type="evidence" value="ECO:0007669"/>
    <property type="project" value="UniProtKB-SubCell"/>
</dbReference>
<evidence type="ECO:0000256" key="6">
    <source>
        <dbReference type="ARBA" id="ARBA00022927"/>
    </source>
</evidence>
<keyword evidence="12" id="KW-1185">Reference proteome</keyword>
<dbReference type="InterPro" id="IPR035906">
    <property type="entry name" value="MetI-like_sf"/>
</dbReference>
<dbReference type="EMBL" id="CAJQUM010000001">
    <property type="protein sequence ID" value="CAG4885331.1"/>
    <property type="molecule type" value="Genomic_DNA"/>
</dbReference>
<keyword evidence="7 9" id="KW-1133">Transmembrane helix</keyword>
<evidence type="ECO:0000256" key="9">
    <source>
        <dbReference type="RuleBase" id="RU363032"/>
    </source>
</evidence>
<dbReference type="GO" id="GO:0015833">
    <property type="term" value="P:peptide transport"/>
    <property type="evidence" value="ECO:0007669"/>
    <property type="project" value="UniProtKB-KW"/>
</dbReference>
<keyword evidence="4 9" id="KW-0812">Transmembrane</keyword>
<evidence type="ECO:0000259" key="10">
    <source>
        <dbReference type="PROSITE" id="PS50928"/>
    </source>
</evidence>
<proteinExistence type="inferred from homology"/>
<dbReference type="PROSITE" id="PS50928">
    <property type="entry name" value="ABC_TM1"/>
    <property type="match status" value="1"/>
</dbReference>
<dbReference type="SUPFAM" id="SSF161098">
    <property type="entry name" value="MetI-like"/>
    <property type="match status" value="1"/>
</dbReference>
<dbReference type="Pfam" id="PF00528">
    <property type="entry name" value="BPD_transp_1"/>
    <property type="match status" value="1"/>
</dbReference>
<keyword evidence="5" id="KW-0571">Peptide transport</keyword>
<evidence type="ECO:0000256" key="3">
    <source>
        <dbReference type="ARBA" id="ARBA00022475"/>
    </source>
</evidence>
<evidence type="ECO:0000313" key="12">
    <source>
        <dbReference type="Proteomes" id="UP000742786"/>
    </source>
</evidence>
<accession>A0A916J6W4</accession>
<dbReference type="Gene3D" id="1.10.3720.10">
    <property type="entry name" value="MetI-like"/>
    <property type="match status" value="1"/>
</dbReference>
<comment type="caution">
    <text evidence="11">The sequence shown here is derived from an EMBL/GenBank/DDBJ whole genome shotgun (WGS) entry which is preliminary data.</text>
</comment>
<reference evidence="11" key="1">
    <citation type="submission" date="2021-04" db="EMBL/GenBank/DDBJ databases">
        <authorList>
            <person name="Hornung B."/>
        </authorList>
    </citation>
    <scope>NUCLEOTIDE SEQUENCE</scope>
    <source>
        <strain evidence="11">G5G6</strain>
    </source>
</reference>
<dbReference type="AlphaFoldDB" id="A0A916J6W4"/>
<sequence>MLGIKPVLLASDALLLVLLLGSVALAWSTWHSEPLRAAWRRVGGNRTGMASATLLALFVVVGLLDSLHYRPVLPTVNASVRAEPVLSKAEGPVEAQYSVEVLSALDAVLMPLRTNTEKTYSAPLATNLFSMDVSEDGMTRVFPRLKHGGAGLATSHISHGLDVAQRVLKGATLGGGAWFAIWAAIWLWRRRPKEVPVVNDRAAVMGRLRPVLGVLLAVALCGGIVAELAGGYHVLGTDKVGQDVLYLSLKSIRTGLLLGTLTTLIMLPAAVLLGILAGYVGGWVDDAIQYLYTTLNSIPDVLLIAAAILMMQVFIDTHPGWFSSAAERADARLLALCIIMGVTSWTGLCRLLRGETLKLRELEYVQAAQAFGISRLTVMLRHILPNLAHIVLITMVMDFSRLVLAEAVLSYVGVGVDPSTISFGTMIDAARMELAREPMVWWSLAAAFSFMFALVLAANLFADAVRDAFDPKNI</sequence>
<feature type="transmembrane region" description="Helical" evidence="9">
    <location>
        <begin position="167"/>
        <end position="188"/>
    </location>
</feature>
<dbReference type="Proteomes" id="UP000742786">
    <property type="component" value="Unassembled WGS sequence"/>
</dbReference>
<dbReference type="InterPro" id="IPR050366">
    <property type="entry name" value="BP-dependent_transpt_permease"/>
</dbReference>
<evidence type="ECO:0000256" key="5">
    <source>
        <dbReference type="ARBA" id="ARBA00022856"/>
    </source>
</evidence>
<dbReference type="GO" id="GO:0055085">
    <property type="term" value="P:transmembrane transport"/>
    <property type="evidence" value="ECO:0007669"/>
    <property type="project" value="InterPro"/>
</dbReference>
<dbReference type="PANTHER" id="PTHR43386:SF24">
    <property type="entry name" value="OLIGOPEPTIDE TRANSPORT SYSTEM PERMEASE PROTEIN AMID"/>
    <property type="match status" value="1"/>
</dbReference>
<evidence type="ECO:0000256" key="7">
    <source>
        <dbReference type="ARBA" id="ARBA00022989"/>
    </source>
</evidence>
<feature type="transmembrane region" description="Helical" evidence="9">
    <location>
        <begin position="256"/>
        <end position="281"/>
    </location>
</feature>
<feature type="transmembrane region" description="Helical" evidence="9">
    <location>
        <begin position="333"/>
        <end position="353"/>
    </location>
</feature>
<feature type="transmembrane region" description="Helical" evidence="9">
    <location>
        <begin position="50"/>
        <end position="67"/>
    </location>
</feature>
<keyword evidence="8 9" id="KW-0472">Membrane</keyword>
<protein>
    <submittedName>
        <fullName evidence="11">Peptide/nickel transport system permease protein</fullName>
    </submittedName>
</protein>
<feature type="transmembrane region" description="Helical" evidence="9">
    <location>
        <begin position="301"/>
        <end position="321"/>
    </location>
</feature>
<keyword evidence="2 9" id="KW-0813">Transport</keyword>
<name>A0A916J6W4_9PROT</name>
<feature type="domain" description="ABC transmembrane type-1" evidence="10">
    <location>
        <begin position="252"/>
        <end position="462"/>
    </location>
</feature>
<dbReference type="RefSeq" id="WP_246591016.1">
    <property type="nucleotide sequence ID" value="NZ_CAJQUM010000001.1"/>
</dbReference>
<gene>
    <name evidence="11" type="ORF">GTOL_13214</name>
</gene>
<comment type="similarity">
    <text evidence="9">Belongs to the binding-protein-dependent transport system permease family.</text>
</comment>
<dbReference type="CDD" id="cd06261">
    <property type="entry name" value="TM_PBP2"/>
    <property type="match status" value="1"/>
</dbReference>
<dbReference type="InterPro" id="IPR000515">
    <property type="entry name" value="MetI-like"/>
</dbReference>
<evidence type="ECO:0000256" key="1">
    <source>
        <dbReference type="ARBA" id="ARBA00004651"/>
    </source>
</evidence>
<comment type="subcellular location">
    <subcellularLocation>
        <location evidence="1 9">Cell membrane</location>
        <topology evidence="1 9">Multi-pass membrane protein</topology>
    </subcellularLocation>
</comment>
<keyword evidence="3" id="KW-1003">Cell membrane</keyword>
<organism evidence="11 12">
    <name type="scientific">Georgfuchsia toluolica</name>
    <dbReference type="NCBI Taxonomy" id="424218"/>
    <lineage>
        <taxon>Bacteria</taxon>
        <taxon>Pseudomonadati</taxon>
        <taxon>Pseudomonadota</taxon>
        <taxon>Betaproteobacteria</taxon>
        <taxon>Nitrosomonadales</taxon>
        <taxon>Sterolibacteriaceae</taxon>
        <taxon>Georgfuchsia</taxon>
    </lineage>
</organism>
<evidence type="ECO:0000256" key="4">
    <source>
        <dbReference type="ARBA" id="ARBA00022692"/>
    </source>
</evidence>
<evidence type="ECO:0000313" key="11">
    <source>
        <dbReference type="EMBL" id="CAG4885331.1"/>
    </source>
</evidence>
<feature type="transmembrane region" description="Helical" evidence="9">
    <location>
        <begin position="208"/>
        <end position="235"/>
    </location>
</feature>
<evidence type="ECO:0000256" key="8">
    <source>
        <dbReference type="ARBA" id="ARBA00023136"/>
    </source>
</evidence>